<evidence type="ECO:0000256" key="3">
    <source>
        <dbReference type="SAM" id="MobiDB-lite"/>
    </source>
</evidence>
<protein>
    <recommendedName>
        <fullName evidence="5">Autotransporter domain-containing protein</fullName>
    </recommendedName>
</protein>
<dbReference type="Proteomes" id="UP001500975">
    <property type="component" value="Unassembled WGS sequence"/>
</dbReference>
<accession>A0ABP8H3N0</accession>
<organism evidence="6 7">
    <name type="scientific">Variovorax defluvii</name>
    <dbReference type="NCBI Taxonomy" id="913761"/>
    <lineage>
        <taxon>Bacteria</taxon>
        <taxon>Pseudomonadati</taxon>
        <taxon>Pseudomonadota</taxon>
        <taxon>Betaproteobacteria</taxon>
        <taxon>Burkholderiales</taxon>
        <taxon>Comamonadaceae</taxon>
        <taxon>Variovorax</taxon>
    </lineage>
</organism>
<dbReference type="PANTHER" id="PTHR35037">
    <property type="entry name" value="C-TERMINAL REGION OF AIDA-LIKE PROTEIN"/>
    <property type="match status" value="1"/>
</dbReference>
<dbReference type="InterPro" id="IPR051551">
    <property type="entry name" value="Autotransporter_adhesion"/>
</dbReference>
<dbReference type="Pfam" id="PF03797">
    <property type="entry name" value="Autotransporter"/>
    <property type="match status" value="1"/>
</dbReference>
<dbReference type="RefSeq" id="WP_345536165.1">
    <property type="nucleotide sequence ID" value="NZ_BAABGJ010000008.1"/>
</dbReference>
<keyword evidence="2" id="KW-0843">Virulence</keyword>
<evidence type="ECO:0000259" key="5">
    <source>
        <dbReference type="PROSITE" id="PS51208"/>
    </source>
</evidence>
<comment type="caution">
    <text evidence="6">The sequence shown here is derived from an EMBL/GenBank/DDBJ whole genome shotgun (WGS) entry which is preliminary data.</text>
</comment>
<feature type="signal peptide" evidence="4">
    <location>
        <begin position="1"/>
        <end position="49"/>
    </location>
</feature>
<dbReference type="InterPro" id="IPR024973">
    <property type="entry name" value="ESPR"/>
</dbReference>
<dbReference type="Pfam" id="PF18883">
    <property type="entry name" value="AC_1"/>
    <property type="match status" value="1"/>
</dbReference>
<evidence type="ECO:0000256" key="2">
    <source>
        <dbReference type="ARBA" id="ARBA00023026"/>
    </source>
</evidence>
<dbReference type="SUPFAM" id="SSF103515">
    <property type="entry name" value="Autotransporter"/>
    <property type="match status" value="1"/>
</dbReference>
<dbReference type="PANTHER" id="PTHR35037:SF3">
    <property type="entry name" value="C-TERMINAL REGION OF AIDA-LIKE PROTEIN"/>
    <property type="match status" value="1"/>
</dbReference>
<dbReference type="SMART" id="SM00869">
    <property type="entry name" value="Autotransporter"/>
    <property type="match status" value="1"/>
</dbReference>
<dbReference type="SUPFAM" id="SSF51126">
    <property type="entry name" value="Pectin lyase-like"/>
    <property type="match status" value="1"/>
</dbReference>
<dbReference type="CDD" id="cd01344">
    <property type="entry name" value="PL2_Passenger_AT"/>
    <property type="match status" value="1"/>
</dbReference>
<dbReference type="InterPro" id="IPR011050">
    <property type="entry name" value="Pectin_lyase_fold/virulence"/>
</dbReference>
<keyword evidence="1 4" id="KW-0732">Signal</keyword>
<name>A0ABP8H3N0_9BURK</name>
<dbReference type="NCBIfam" id="TIGR01414">
    <property type="entry name" value="autotrans_barl"/>
    <property type="match status" value="1"/>
</dbReference>
<dbReference type="Pfam" id="PF12951">
    <property type="entry name" value="PATR"/>
    <property type="match status" value="2"/>
</dbReference>
<evidence type="ECO:0000256" key="1">
    <source>
        <dbReference type="ARBA" id="ARBA00022729"/>
    </source>
</evidence>
<dbReference type="PROSITE" id="PS51208">
    <property type="entry name" value="AUTOTRANSPORTER"/>
    <property type="match status" value="1"/>
</dbReference>
<dbReference type="InterPro" id="IPR006315">
    <property type="entry name" value="OM_autotransptr_brl_dom"/>
</dbReference>
<evidence type="ECO:0000313" key="6">
    <source>
        <dbReference type="EMBL" id="GAA4333690.1"/>
    </source>
</evidence>
<reference evidence="7" key="1">
    <citation type="journal article" date="2019" name="Int. J. Syst. Evol. Microbiol.">
        <title>The Global Catalogue of Microorganisms (GCM) 10K type strain sequencing project: providing services to taxonomists for standard genome sequencing and annotation.</title>
        <authorList>
            <consortium name="The Broad Institute Genomics Platform"/>
            <consortium name="The Broad Institute Genome Sequencing Center for Infectious Disease"/>
            <person name="Wu L."/>
            <person name="Ma J."/>
        </authorList>
    </citation>
    <scope>NUCLEOTIDE SEQUENCE [LARGE SCALE GENOMIC DNA]</scope>
    <source>
        <strain evidence="7">JCM 17804</strain>
    </source>
</reference>
<dbReference type="Gene3D" id="2.160.20.20">
    <property type="match status" value="1"/>
</dbReference>
<sequence length="923" mass="93683">MNRLFRVVWNPTHGLWTVASELARGRCKSGTVAPAAAVALLALAGSAVADCAPPSAGSITCTPGTAQTFVVIGGYDPVPGGTVDVRPGAVISTTDLPAISMGSDGEIRIQRNATVENNAAPGATGHYGTGANTIEFLSNTTLTIEQGARVLSNGSAHDAEAINAHGSGNLIVNHGEVRSQAGGSAIWFEASSGSNTVVNGPAGLIQYRDGTGNVLSVSGTMALDFTNQGRVVGKLGFADADDALHIHTGSSITGAIDGGGGHNVLTLDGTGTDRFGQALSNFQTLVKRDAGTWTFDNPLQAGGITRTRVEGGTLVLGTDASDYTGSMTVDAAGTLQTRAEFAPLAITDNGLVRFAQPADATYSGLLSGSGGLEKTGAGRLVLARGQAYGGATTVAAGTLKAGAAEVFSAASAHTVMAGATLDTGGFDQRVAALRNAGTVRLLSGRAGATLTVTGAYVGQGGVIDLGTVLGGSGSSSDRLVLSGPGASASGRTTLRITNLGGLGALTTGNGIEVVAARDGATTTAQSTRDAFALANGHVDAGAYEYRLHAADAQGAGESWYLRSTVPAFQPQAAPEAPATPDGPASPVESEGLKTVKLPPVVALQLPSYRAEVPMFAALPAQQRQADLAMLGNLHRRIGDEDAPVAGHDAARRAWTRAVYGDLNIRQDGIADAASHGHVSGLQAGTDLLASGAWRAGLYVGFLDGGADVSGNARGTVGRVGRTDLRSRYLGAYATWMNGSGLYADAVIQGGSHRYTLRPDGNLSASGRGDSFTASIETGRSFAVSERWTVEPQAQLVYQRGRFDAVPVGGAVVRQDTHGGWIGRLGARIKGDFATAAGRLQPYARLNLYRANGGADVAEFIGPAGTTRVASGNGYGAAELAGGFTLALSPAVSMYGELGRVFAVGGEARVKSSAQGSVGLKLRW</sequence>
<feature type="domain" description="Autotransporter" evidence="5">
    <location>
        <begin position="646"/>
        <end position="923"/>
    </location>
</feature>
<keyword evidence="7" id="KW-1185">Reference proteome</keyword>
<dbReference type="InterPro" id="IPR012332">
    <property type="entry name" value="Autotransporter_pectin_lyase_C"/>
</dbReference>
<dbReference type="InterPro" id="IPR005546">
    <property type="entry name" value="Autotransporte_beta"/>
</dbReference>
<evidence type="ECO:0000256" key="4">
    <source>
        <dbReference type="SAM" id="SignalP"/>
    </source>
</evidence>
<dbReference type="EMBL" id="BAABGJ010000008">
    <property type="protein sequence ID" value="GAA4333690.1"/>
    <property type="molecule type" value="Genomic_DNA"/>
</dbReference>
<dbReference type="InterPro" id="IPR013425">
    <property type="entry name" value="Autotrns_rpt"/>
</dbReference>
<proteinExistence type="predicted"/>
<feature type="chain" id="PRO_5046336142" description="Autotransporter domain-containing protein" evidence="4">
    <location>
        <begin position="50"/>
        <end position="923"/>
    </location>
</feature>
<gene>
    <name evidence="6" type="ORF">GCM10023165_08990</name>
</gene>
<dbReference type="Gene3D" id="2.40.128.130">
    <property type="entry name" value="Autotransporter beta-domain"/>
    <property type="match status" value="1"/>
</dbReference>
<feature type="region of interest" description="Disordered" evidence="3">
    <location>
        <begin position="571"/>
        <end position="591"/>
    </location>
</feature>
<dbReference type="NCBIfam" id="TIGR02601">
    <property type="entry name" value="autotrns_rpt"/>
    <property type="match status" value="1"/>
</dbReference>
<dbReference type="Pfam" id="PF13018">
    <property type="entry name" value="ESPR"/>
    <property type="match status" value="1"/>
</dbReference>
<evidence type="ECO:0000313" key="7">
    <source>
        <dbReference type="Proteomes" id="UP001500975"/>
    </source>
</evidence>
<dbReference type="InterPro" id="IPR036709">
    <property type="entry name" value="Autotransporte_beta_dom_sf"/>
</dbReference>
<dbReference type="InterPro" id="IPR043990">
    <property type="entry name" value="AC_1"/>
</dbReference>